<sequence>MQQEKIHSYLESFFKANSCDIIENEPGYMTVQLTINMDKELMNRPFYWHYLEKTNGVPNPMKLTLITDQQKAPGDLKGEVMHFGAPRLHQIFQSTTRLGSYIRLFEKVTSPGGSIPLHPWLCANFMVSYQCDMKKDQLHSIGLHLVSGTLVENFQEKLEKLELTPKIPDLCFNMTPLIKPQSGLKRIEQFIEQSISRQDHSWADSARQRWNEDLKLLDHFYEDLDEKPDCYHLEKEALRELYEPQINVSVQNGGIFYLTPQAIFK</sequence>
<dbReference type="EMBL" id="LWSG01000023">
    <property type="protein sequence ID" value="OAS85166.1"/>
    <property type="molecule type" value="Genomic_DNA"/>
</dbReference>
<gene>
    <name evidence="1" type="ORF">A6K24_06560</name>
</gene>
<proteinExistence type="predicted"/>
<organism evidence="1 2">
    <name type="scientific">Metabacillus litoralis</name>
    <dbReference type="NCBI Taxonomy" id="152268"/>
    <lineage>
        <taxon>Bacteria</taxon>
        <taxon>Bacillati</taxon>
        <taxon>Bacillota</taxon>
        <taxon>Bacilli</taxon>
        <taxon>Bacillales</taxon>
        <taxon>Bacillaceae</taxon>
        <taxon>Metabacillus</taxon>
    </lineage>
</organism>
<reference evidence="2" key="1">
    <citation type="submission" date="2016-04" db="EMBL/GenBank/DDBJ databases">
        <authorList>
            <person name="Lyu Z."/>
            <person name="Lyu W."/>
        </authorList>
    </citation>
    <scope>NUCLEOTIDE SEQUENCE [LARGE SCALE GENOMIC DNA]</scope>
    <source>
        <strain evidence="2">C44</strain>
    </source>
</reference>
<dbReference type="STRING" id="152268.A6K24_06560"/>
<evidence type="ECO:0000313" key="1">
    <source>
        <dbReference type="EMBL" id="OAS85166.1"/>
    </source>
</evidence>
<evidence type="ECO:0000313" key="2">
    <source>
        <dbReference type="Proteomes" id="UP000078534"/>
    </source>
</evidence>
<protein>
    <recommendedName>
        <fullName evidence="3">YqhG family protein</fullName>
    </recommendedName>
</protein>
<dbReference type="Proteomes" id="UP000078534">
    <property type="component" value="Unassembled WGS sequence"/>
</dbReference>
<dbReference type="Pfam" id="PF11079">
    <property type="entry name" value="YqhG"/>
    <property type="match status" value="1"/>
</dbReference>
<dbReference type="RefSeq" id="WP_066335212.1">
    <property type="nucleotide sequence ID" value="NZ_LWSG01000023.1"/>
</dbReference>
<dbReference type="AlphaFoldDB" id="A0A179STN0"/>
<evidence type="ECO:0008006" key="3">
    <source>
        <dbReference type="Google" id="ProtNLM"/>
    </source>
</evidence>
<name>A0A179STN0_9BACI</name>
<keyword evidence="2" id="KW-1185">Reference proteome</keyword>
<dbReference type="InterPro" id="IPR024562">
    <property type="entry name" value="YqhG"/>
</dbReference>
<comment type="caution">
    <text evidence="1">The sequence shown here is derived from an EMBL/GenBank/DDBJ whole genome shotgun (WGS) entry which is preliminary data.</text>
</comment>
<dbReference type="OrthoDB" id="2433584at2"/>
<accession>A0A179STN0</accession>